<dbReference type="PROSITE" id="PS50943">
    <property type="entry name" value="HTH_CROC1"/>
    <property type="match status" value="1"/>
</dbReference>
<organism evidence="6 7">
    <name type="scientific">Lactococcus nasutitermitis</name>
    <dbReference type="NCBI Taxonomy" id="1652957"/>
    <lineage>
        <taxon>Bacteria</taxon>
        <taxon>Bacillati</taxon>
        <taxon>Bacillota</taxon>
        <taxon>Bacilli</taxon>
        <taxon>Lactobacillales</taxon>
        <taxon>Streptococcaceae</taxon>
        <taxon>Lactococcus</taxon>
    </lineage>
</organism>
<dbReference type="InterPro" id="IPR015927">
    <property type="entry name" value="Peptidase_S24_S26A/B/C"/>
</dbReference>
<keyword evidence="4" id="KW-0175">Coiled coil</keyword>
<evidence type="ECO:0000313" key="6">
    <source>
        <dbReference type="EMBL" id="MFC4651814.1"/>
    </source>
</evidence>
<evidence type="ECO:0000256" key="1">
    <source>
        <dbReference type="ARBA" id="ARBA00023015"/>
    </source>
</evidence>
<dbReference type="InterPro" id="IPR010982">
    <property type="entry name" value="Lambda_DNA-bd_dom_sf"/>
</dbReference>
<dbReference type="CDD" id="cd00093">
    <property type="entry name" value="HTH_XRE"/>
    <property type="match status" value="1"/>
</dbReference>
<name>A0ABV9JEL5_9LACT</name>
<comment type="caution">
    <text evidence="6">The sequence shown here is derived from an EMBL/GenBank/DDBJ whole genome shotgun (WGS) entry which is preliminary data.</text>
</comment>
<dbReference type="EMBL" id="JBHSGD010000004">
    <property type="protein sequence ID" value="MFC4651814.1"/>
    <property type="molecule type" value="Genomic_DNA"/>
</dbReference>
<dbReference type="PANTHER" id="PTHR40661">
    <property type="match status" value="1"/>
</dbReference>
<dbReference type="SUPFAM" id="SSF47413">
    <property type="entry name" value="lambda repressor-like DNA-binding domains"/>
    <property type="match status" value="1"/>
</dbReference>
<dbReference type="SMART" id="SM00530">
    <property type="entry name" value="HTH_XRE"/>
    <property type="match status" value="1"/>
</dbReference>
<evidence type="ECO:0000256" key="4">
    <source>
        <dbReference type="SAM" id="Coils"/>
    </source>
</evidence>
<dbReference type="InterPro" id="IPR039418">
    <property type="entry name" value="LexA-like"/>
</dbReference>
<evidence type="ECO:0000259" key="5">
    <source>
        <dbReference type="PROSITE" id="PS50943"/>
    </source>
</evidence>
<feature type="domain" description="HTH cro/C1-type" evidence="5">
    <location>
        <begin position="7"/>
        <end position="61"/>
    </location>
</feature>
<evidence type="ECO:0000256" key="3">
    <source>
        <dbReference type="ARBA" id="ARBA00023163"/>
    </source>
</evidence>
<keyword evidence="2" id="KW-0238">DNA-binding</keyword>
<gene>
    <name evidence="6" type="ORF">ACFO26_02750</name>
</gene>
<feature type="coiled-coil region" evidence="4">
    <location>
        <begin position="64"/>
        <end position="91"/>
    </location>
</feature>
<dbReference type="Gene3D" id="1.10.260.40">
    <property type="entry name" value="lambda repressor-like DNA-binding domains"/>
    <property type="match status" value="1"/>
</dbReference>
<keyword evidence="7" id="KW-1185">Reference proteome</keyword>
<dbReference type="RefSeq" id="WP_213533945.1">
    <property type="nucleotide sequence ID" value="NZ_BOVQ01000002.1"/>
</dbReference>
<dbReference type="InterPro" id="IPR001387">
    <property type="entry name" value="Cro/C1-type_HTH"/>
</dbReference>
<reference evidence="7" key="1">
    <citation type="journal article" date="2019" name="Int. J. Syst. Evol. Microbiol.">
        <title>The Global Catalogue of Microorganisms (GCM) 10K type strain sequencing project: providing services to taxonomists for standard genome sequencing and annotation.</title>
        <authorList>
            <consortium name="The Broad Institute Genomics Platform"/>
            <consortium name="The Broad Institute Genome Sequencing Center for Infectious Disease"/>
            <person name="Wu L."/>
            <person name="Ma J."/>
        </authorList>
    </citation>
    <scope>NUCLEOTIDE SEQUENCE [LARGE SCALE GENOMIC DNA]</scope>
    <source>
        <strain evidence="7">CCUG 63287</strain>
    </source>
</reference>
<evidence type="ECO:0000256" key="2">
    <source>
        <dbReference type="ARBA" id="ARBA00023125"/>
    </source>
</evidence>
<dbReference type="PANTHER" id="PTHR40661:SF3">
    <property type="entry name" value="FELS-1 PROPHAGE TRANSCRIPTIONAL REGULATOR"/>
    <property type="match status" value="1"/>
</dbReference>
<dbReference type="Gene3D" id="2.10.109.10">
    <property type="entry name" value="Umud Fragment, subunit A"/>
    <property type="match status" value="1"/>
</dbReference>
<dbReference type="SUPFAM" id="SSF51306">
    <property type="entry name" value="LexA/Signal peptidase"/>
    <property type="match status" value="1"/>
</dbReference>
<protein>
    <submittedName>
        <fullName evidence="6">S24 family peptidase</fullName>
    </submittedName>
</protein>
<keyword evidence="3" id="KW-0804">Transcription</keyword>
<dbReference type="CDD" id="cd06529">
    <property type="entry name" value="S24_LexA-like"/>
    <property type="match status" value="1"/>
</dbReference>
<sequence>MNFGKNIKNLRIEANLTQAEVANILGIKQSSYVSWEQKDNNPTLELLKKLSQLYHCSIENIIEKNDIQKDEKELINNYQNLKQEQKQALKDFAHFLLLQNKEKKLSEKVVIELKTYKQEELYCVLVEDEQLSAGFGNSVTNTNTKYKAYTEQRLSRYDGAARIKGDSMEPDYPDYSIATFLNTGFDRNGEVYAISQGDLGDEQLYIKQVFQEENRFRIHSLNPKYKDFYLDRDDNFRIIGPVIDNFNEIEEAQIED</sequence>
<accession>A0ABV9JEL5</accession>
<dbReference type="InterPro" id="IPR036286">
    <property type="entry name" value="LexA/Signal_pep-like_sf"/>
</dbReference>
<dbReference type="Pfam" id="PF00717">
    <property type="entry name" value="Peptidase_S24"/>
    <property type="match status" value="1"/>
</dbReference>
<keyword evidence="1" id="KW-0805">Transcription regulation</keyword>
<evidence type="ECO:0000313" key="7">
    <source>
        <dbReference type="Proteomes" id="UP001595987"/>
    </source>
</evidence>
<proteinExistence type="predicted"/>
<dbReference type="Pfam" id="PF01381">
    <property type="entry name" value="HTH_3"/>
    <property type="match status" value="1"/>
</dbReference>
<dbReference type="Proteomes" id="UP001595987">
    <property type="component" value="Unassembled WGS sequence"/>
</dbReference>